<gene>
    <name evidence="1" type="ORF">U27_00110</name>
</gene>
<dbReference type="AlphaFoldDB" id="A0A081C6L4"/>
<sequence length="125" mass="14680">MPGFIAYSRAIYLINMKAGVWINEHVPSDAKIVVNDAGAIRYFGKRHTVDLLGLNNKEIAFHQKQLTDYFNELDWLTIFSSWFPQFAEIIHKRFTSQEIFQIPQEEYTICHCPGQKKKIVFKKKE</sequence>
<accession>A0A081C6L4</accession>
<dbReference type="STRING" id="1499967.U27_00110"/>
<keyword evidence="2" id="KW-1185">Reference proteome</keyword>
<evidence type="ECO:0000313" key="2">
    <source>
        <dbReference type="Proteomes" id="UP000030661"/>
    </source>
</evidence>
<reference evidence="1" key="1">
    <citation type="journal article" date="2015" name="PeerJ">
        <title>First genomic representation of candidate bacterial phylum KSB3 points to enhanced environmental sensing as a trigger of wastewater bulking.</title>
        <authorList>
            <person name="Sekiguchi Y."/>
            <person name="Ohashi A."/>
            <person name="Parks D.H."/>
            <person name="Yamauchi T."/>
            <person name="Tyson G.W."/>
            <person name="Hugenholtz P."/>
        </authorList>
    </citation>
    <scope>NUCLEOTIDE SEQUENCE [LARGE SCALE GENOMIC DNA]</scope>
</reference>
<name>A0A081C6L4_VECG1</name>
<protein>
    <submittedName>
        <fullName evidence="1">Uncharacterized protein</fullName>
    </submittedName>
</protein>
<dbReference type="Proteomes" id="UP000030661">
    <property type="component" value="Unassembled WGS sequence"/>
</dbReference>
<dbReference type="EMBL" id="DF820472">
    <property type="protein sequence ID" value="GAK60219.1"/>
    <property type="molecule type" value="Genomic_DNA"/>
</dbReference>
<evidence type="ECO:0000313" key="1">
    <source>
        <dbReference type="EMBL" id="GAK60219.1"/>
    </source>
</evidence>
<proteinExistence type="predicted"/>
<dbReference type="HOGENOM" id="CLU_1988241_0_0_0"/>
<organism evidence="1">
    <name type="scientific">Vecturithrix granuli</name>
    <dbReference type="NCBI Taxonomy" id="1499967"/>
    <lineage>
        <taxon>Bacteria</taxon>
        <taxon>Candidatus Moduliflexota</taxon>
        <taxon>Candidatus Vecturitrichia</taxon>
        <taxon>Candidatus Vecturitrichales</taxon>
        <taxon>Candidatus Vecturitrichaceae</taxon>
        <taxon>Candidatus Vecturithrix</taxon>
    </lineage>
</organism>